<dbReference type="InterPro" id="IPR019734">
    <property type="entry name" value="TPR_rpt"/>
</dbReference>
<feature type="repeat" description="TPR" evidence="2">
    <location>
        <begin position="665"/>
        <end position="698"/>
    </location>
</feature>
<dbReference type="SUPFAM" id="SSF48695">
    <property type="entry name" value="Multiheme cytochromes"/>
    <property type="match status" value="1"/>
</dbReference>
<accession>A0A2T5EF08</accession>
<evidence type="ECO:0000313" key="4">
    <source>
        <dbReference type="EMBL" id="PTP17932.1"/>
    </source>
</evidence>
<keyword evidence="2" id="KW-0802">TPR repeat</keyword>
<dbReference type="Gene3D" id="1.10.1130.10">
    <property type="entry name" value="Flavocytochrome C3, Chain A"/>
    <property type="match status" value="2"/>
</dbReference>
<dbReference type="RefSeq" id="WP_017085144.1">
    <property type="nucleotide sequence ID" value="NZ_CAWNZY010000034.1"/>
</dbReference>
<dbReference type="InterPro" id="IPR051829">
    <property type="entry name" value="Multiheme_Cytochr_ET"/>
</dbReference>
<reference evidence="4 5" key="1">
    <citation type="submission" date="2017-11" db="EMBL/GenBank/DDBJ databases">
        <title>Population delineation of vibrios coincides with oyster pathogenicity.</title>
        <authorList>
            <person name="Bruto M."/>
            <person name="Labreuche Y."/>
            <person name="James A."/>
            <person name="Piel D."/>
            <person name="Chenivesse S."/>
            <person name="Petton B."/>
            <person name="Polz M.F."/>
            <person name="Le Roux F."/>
        </authorList>
    </citation>
    <scope>NUCLEOTIDE SEQUENCE [LARGE SCALE GENOMIC DNA]</scope>
    <source>
        <strain evidence="4 5">1F_55</strain>
    </source>
</reference>
<comment type="caution">
    <text evidence="4">The sequence shown here is derived from an EMBL/GenBank/DDBJ whole genome shotgun (WGS) entry which is preliminary data.</text>
</comment>
<dbReference type="PROSITE" id="PS50293">
    <property type="entry name" value="TPR_REGION"/>
    <property type="match status" value="1"/>
</dbReference>
<feature type="repeat" description="TPR" evidence="2">
    <location>
        <begin position="631"/>
        <end position="664"/>
    </location>
</feature>
<dbReference type="Gene3D" id="1.25.40.10">
    <property type="entry name" value="Tetratricopeptide repeat domain"/>
    <property type="match status" value="1"/>
</dbReference>
<dbReference type="AlphaFoldDB" id="A0A2T5EF08"/>
<dbReference type="InterPro" id="IPR023155">
    <property type="entry name" value="Cyt_c-552/4"/>
</dbReference>
<dbReference type="InterPro" id="IPR036280">
    <property type="entry name" value="Multihaem_cyt_sf"/>
</dbReference>
<dbReference type="PANTHER" id="PTHR35038">
    <property type="entry name" value="DISSIMILATORY SULFITE REDUCTASE SIRA"/>
    <property type="match status" value="1"/>
</dbReference>
<dbReference type="SUPFAM" id="SSF48452">
    <property type="entry name" value="TPR-like"/>
    <property type="match status" value="1"/>
</dbReference>
<evidence type="ECO:0000313" key="5">
    <source>
        <dbReference type="Proteomes" id="UP000244080"/>
    </source>
</evidence>
<dbReference type="Pfam" id="PF13435">
    <property type="entry name" value="Cytochrome_C554"/>
    <property type="match status" value="2"/>
</dbReference>
<keyword evidence="1" id="KW-0732">Signal</keyword>
<dbReference type="PROSITE" id="PS50005">
    <property type="entry name" value="TPR"/>
    <property type="match status" value="2"/>
</dbReference>
<evidence type="ECO:0000259" key="3">
    <source>
        <dbReference type="Pfam" id="PF13435"/>
    </source>
</evidence>
<evidence type="ECO:0000256" key="1">
    <source>
        <dbReference type="ARBA" id="ARBA00022729"/>
    </source>
</evidence>
<dbReference type="PANTHER" id="PTHR35038:SF8">
    <property type="entry name" value="C-TYPE POLYHEME CYTOCHROME OMCC"/>
    <property type="match status" value="1"/>
</dbReference>
<evidence type="ECO:0000256" key="2">
    <source>
        <dbReference type="PROSITE-ProRule" id="PRU00339"/>
    </source>
</evidence>
<dbReference type="EMBL" id="PIGA01000024">
    <property type="protein sequence ID" value="PTP17932.1"/>
    <property type="molecule type" value="Genomic_DNA"/>
</dbReference>
<feature type="domain" description="Cytochrome c-552/4" evidence="3">
    <location>
        <begin position="210"/>
        <end position="248"/>
    </location>
</feature>
<dbReference type="Pfam" id="PF13424">
    <property type="entry name" value="TPR_12"/>
    <property type="match status" value="1"/>
</dbReference>
<organism evidence="4 5">
    <name type="scientific">Vibrio splendidus</name>
    <dbReference type="NCBI Taxonomy" id="29497"/>
    <lineage>
        <taxon>Bacteria</taxon>
        <taxon>Pseudomonadati</taxon>
        <taxon>Pseudomonadota</taxon>
        <taxon>Gammaproteobacteria</taxon>
        <taxon>Vibrionales</taxon>
        <taxon>Vibrionaceae</taxon>
        <taxon>Vibrio</taxon>
    </lineage>
</organism>
<dbReference type="SMART" id="SM00028">
    <property type="entry name" value="TPR"/>
    <property type="match status" value="3"/>
</dbReference>
<gene>
    <name evidence="4" type="ORF">CWO36_15180</name>
</gene>
<name>A0A2T5EF08_VIBSP</name>
<protein>
    <submittedName>
        <fullName evidence="4">Deca-heme c-type cytochrome</fullName>
    </submittedName>
</protein>
<proteinExistence type="predicted"/>
<sequence>MSAWLCSLVNGLKHQRVAVLSVILSPLMLSLFSLSTYANEQDPNSNTEASKLSSVASHASSDVLPIGSKATYVGSEACVDCHSEEVEAWQGSHHDMAMKHAADESVLGDFNDQTVTHGGKPNRFFRKGEEFWVNIEGPDGQFKDYKISYTFAFEPLQQYMVEFEDGRVQLIPFAWDSRTEGEGGQRWFNLYPDTTNTDEFYWTNSGQNWNFMCADCHSTNLEKNYDSASNTYNTTWSEINVGCEACHGPASEHVEKAQLAKAQLTKEQSAKANGGKDAQISAHYGFDRDLSKSVKEWVYQEGNSTLQPKDIIHTNQVQTCAQCHSRRTQLNETGDHVNGSFFDKYRLSLITPELYHNDGQIYDEDYVYGSFLQSVMAKKGVTCTNCHDPHTAELKIAEEAVCSQCHIASEYTPEKHTFHEANTEASQCTTCHMPETTYMEVDPRRDHSWHIPRPDISQHIKTPNVCTSCHEDQTDQWADKQIGEWFPDSKYRNQQHFAVAFYADSIGHRGAEDALAYSAQDSSLSNIIRASSLERLGGNTGKNTLISLARAVKHDDEMIRLGVVQGSSGFPFTDRWQILEPLLKDPVLSIRSETAGALVRYWGEMNPLQKDQIKPALEEYIEIQQFNADRGFGRTNLGNVYRDLGQHDKAIEFYQGAIDIEPYFENSYANLADLYRAQGNEAKALSTLKQGIEAQPKSSVLPYSTGLSLLRVKDYEQATDYLKQAAETAQTDPQYWYVYGLALEKSDVLAASQSLHKAYQFSRNPQHLYAQCEVLARNSLIPGVPKAFEQCISSLSKVAPPEAINQLRAKFK</sequence>
<dbReference type="Proteomes" id="UP000244080">
    <property type="component" value="Unassembled WGS sequence"/>
</dbReference>
<dbReference type="InterPro" id="IPR011990">
    <property type="entry name" value="TPR-like_helical_dom_sf"/>
</dbReference>
<feature type="domain" description="Cytochrome c-552/4" evidence="3">
    <location>
        <begin position="77"/>
        <end position="103"/>
    </location>
</feature>